<dbReference type="AlphaFoldDB" id="A0A1U9JTK1"/>
<protein>
    <recommendedName>
        <fullName evidence="1">Histidine phosphotransferase ChpT C-terminal domain-containing protein</fullName>
    </recommendedName>
</protein>
<dbReference type="Gene3D" id="1.10.287.130">
    <property type="match status" value="1"/>
</dbReference>
<evidence type="ECO:0000259" key="1">
    <source>
        <dbReference type="Pfam" id="PF10090"/>
    </source>
</evidence>
<reference evidence="2 3" key="2">
    <citation type="journal article" date="2016" name="Sci. Rep.">
        <title>The genome of Rhizobiales bacteria in predatory ants reveals urease gene functions but no genes for nitrogen fixation.</title>
        <authorList>
            <person name="Neuvonen M.M."/>
            <person name="Tamarit D."/>
            <person name="Naslund K."/>
            <person name="Liebig J."/>
            <person name="Feldhaar H."/>
            <person name="Moran N.A."/>
            <person name="Guy L."/>
            <person name="Andersson S.G."/>
        </authorList>
    </citation>
    <scope>NUCLEOTIDE SEQUENCE [LARGE SCALE GENOMIC DNA]</scope>
    <source>
        <strain evidence="2 3">Hsal</strain>
    </source>
</reference>
<keyword evidence="3" id="KW-1185">Reference proteome</keyword>
<dbReference type="EMBL" id="CP017315">
    <property type="protein sequence ID" value="AQS41191.1"/>
    <property type="molecule type" value="Genomic_DNA"/>
</dbReference>
<name>A0A1U9JTK1_9HYPH</name>
<gene>
    <name evidence="2" type="ORF">BHV28_04790</name>
</gene>
<dbReference type="STRING" id="1902579.BHV28_04790"/>
<feature type="domain" description="Histidine phosphotransferase ChpT C-terminal" evidence="1">
    <location>
        <begin position="81"/>
        <end position="202"/>
    </location>
</feature>
<dbReference type="InterPro" id="IPR018762">
    <property type="entry name" value="ChpT_C"/>
</dbReference>
<dbReference type="NCBIfam" id="NF046018">
    <property type="entry name" value="HisPtaseChptBrucRhz"/>
    <property type="match status" value="1"/>
</dbReference>
<dbReference type="Gene3D" id="3.30.565.10">
    <property type="entry name" value="Histidine kinase-like ATPase, C-terminal domain"/>
    <property type="match status" value="1"/>
</dbReference>
<dbReference type="InterPro" id="IPR036890">
    <property type="entry name" value="HATPase_C_sf"/>
</dbReference>
<dbReference type="Proteomes" id="UP000188912">
    <property type="component" value="Chromosome"/>
</dbReference>
<organism evidence="2 3">
    <name type="scientific">Candidatus Tokpelaia hoelldobleri</name>
    <dbReference type="NCBI Taxonomy" id="1902579"/>
    <lineage>
        <taxon>Bacteria</taxon>
        <taxon>Pseudomonadati</taxon>
        <taxon>Pseudomonadota</taxon>
        <taxon>Alphaproteobacteria</taxon>
        <taxon>Hyphomicrobiales</taxon>
        <taxon>Candidatus Tokpelaia</taxon>
    </lineage>
</organism>
<accession>A0A1U9JTK1</accession>
<sequence length="209" mass="22545">MPLACSLSATDLAALLSSRICHDLISPVGAINNALELYDEAGAEADALDLIRMSAVNASARLQFARIAFGASGAASSQLDTNDAVQIAQKYMANEKTRLIWEGEHLLLPKNEVKLLLNLLLVANASLPRGGTIHLTIRREGEKSTFHFVCHGKMLRVPPKFAEYHSGQTPAEPVDAHSIQAYYTLLLADMAQMPVDMIATEADITFTAG</sequence>
<evidence type="ECO:0000313" key="2">
    <source>
        <dbReference type="EMBL" id="AQS41191.1"/>
    </source>
</evidence>
<dbReference type="KEGG" id="thd:BHV28_04790"/>
<dbReference type="Pfam" id="PF10090">
    <property type="entry name" value="HPTransfase"/>
    <property type="match status" value="1"/>
</dbReference>
<reference evidence="2 3" key="1">
    <citation type="journal article" date="2010" name="Science">
        <title>Genomic comparison of the ants Camponotus floridanus and Harpegnathos saltator.</title>
        <authorList>
            <person name="Bonasio R."/>
            <person name="Zhang G."/>
            <person name="Ye C."/>
            <person name="Mutti N.S."/>
            <person name="Fang X."/>
            <person name="Qin N."/>
            <person name="Donahue G."/>
            <person name="Yang P."/>
            <person name="Li Q."/>
            <person name="Li C."/>
            <person name="Zhang P."/>
            <person name="Huang Z."/>
            <person name="Berger S.L."/>
            <person name="Reinberg D."/>
            <person name="Wang J."/>
            <person name="Liebig J."/>
        </authorList>
    </citation>
    <scope>NUCLEOTIDE SEQUENCE [LARGE SCALE GENOMIC DNA]</scope>
    <source>
        <strain evidence="2 3">Hsal</strain>
    </source>
</reference>
<evidence type="ECO:0000313" key="3">
    <source>
        <dbReference type="Proteomes" id="UP000188912"/>
    </source>
</evidence>
<proteinExistence type="predicted"/>